<sequence length="177" mass="20017">MNNPHLKDCVLHFGEMASRWGFNRSVGQVLAVIVFSEVPLSADDISESLGISRGNVSMAAKELQSWRLIRVVREPGDRKDYYGPNGSLWDLAQQVLSERRKREVDPTLSVLRSQLMQVDGQTPDYATERMQEIHDLLELFTGWLDDVQRLKPEQLKALLKLGAGVGKVLELKGKIFK</sequence>
<dbReference type="PANTHER" id="PTHR38465:SF1">
    <property type="entry name" value="HTH-TYPE TRANSCRIPTIONAL REGULATOR MJ1563-RELATED"/>
    <property type="match status" value="1"/>
</dbReference>
<dbReference type="EMBL" id="JACHXZ010000003">
    <property type="protein sequence ID" value="MBB3169000.1"/>
    <property type="molecule type" value="Genomic_DNA"/>
</dbReference>
<reference evidence="6 7" key="1">
    <citation type="submission" date="2020-08" db="EMBL/GenBank/DDBJ databases">
        <title>Genomic Encyclopedia of Type Strains, Phase III (KMG-III): the genomes of soil and plant-associated and newly described type strains.</title>
        <authorList>
            <person name="Whitman W."/>
        </authorList>
    </citation>
    <scope>NUCLEOTIDE SEQUENCE [LARGE SCALE GENOMIC DNA]</scope>
    <source>
        <strain evidence="6 7">CECT 8571</strain>
    </source>
</reference>
<evidence type="ECO:0000256" key="4">
    <source>
        <dbReference type="PIRNR" id="PIRNR006707"/>
    </source>
</evidence>
<dbReference type="SUPFAM" id="SSF46785">
    <property type="entry name" value="Winged helix' DNA-binding domain"/>
    <property type="match status" value="1"/>
</dbReference>
<feature type="domain" description="HTH marR-type" evidence="5">
    <location>
        <begin position="21"/>
        <end position="79"/>
    </location>
</feature>
<dbReference type="InterPro" id="IPR000835">
    <property type="entry name" value="HTH_MarR-typ"/>
</dbReference>
<dbReference type="Pfam" id="PF12802">
    <property type="entry name" value="MarR_2"/>
    <property type="match status" value="1"/>
</dbReference>
<comment type="caution">
    <text evidence="6">The sequence shown here is derived from an EMBL/GenBank/DDBJ whole genome shotgun (WGS) entry which is preliminary data.</text>
</comment>
<dbReference type="InterPro" id="IPR011991">
    <property type="entry name" value="ArsR-like_HTH"/>
</dbReference>
<dbReference type="GO" id="GO:0003700">
    <property type="term" value="F:DNA-binding transcription factor activity"/>
    <property type="evidence" value="ECO:0007669"/>
    <property type="project" value="InterPro"/>
</dbReference>
<dbReference type="PANTHER" id="PTHR38465">
    <property type="entry name" value="HTH-TYPE TRANSCRIPTIONAL REGULATOR MJ1563-RELATED"/>
    <property type="match status" value="1"/>
</dbReference>
<evidence type="ECO:0000313" key="6">
    <source>
        <dbReference type="EMBL" id="MBB3169000.1"/>
    </source>
</evidence>
<dbReference type="Gene3D" id="1.10.10.10">
    <property type="entry name" value="Winged helix-like DNA-binding domain superfamily/Winged helix DNA-binding domain"/>
    <property type="match status" value="1"/>
</dbReference>
<dbReference type="PIRSF" id="PIRSF006707">
    <property type="entry name" value="MJ1563"/>
    <property type="match status" value="1"/>
</dbReference>
<gene>
    <name evidence="6" type="ORF">FHS30_002208</name>
</gene>
<dbReference type="CDD" id="cd00090">
    <property type="entry name" value="HTH_ARSR"/>
    <property type="match status" value="1"/>
</dbReference>
<proteinExistence type="inferred from homology"/>
<evidence type="ECO:0000256" key="2">
    <source>
        <dbReference type="ARBA" id="ARBA00023125"/>
    </source>
</evidence>
<dbReference type="AlphaFoldDB" id="A0A839UR73"/>
<dbReference type="InterPro" id="IPR036390">
    <property type="entry name" value="WH_DNA-bd_sf"/>
</dbReference>
<keyword evidence="3 4" id="KW-0804">Transcription</keyword>
<dbReference type="RefSeq" id="WP_183910501.1">
    <property type="nucleotide sequence ID" value="NZ_JACHXZ010000003.1"/>
</dbReference>
<dbReference type="GO" id="GO:0003677">
    <property type="term" value="F:DNA binding"/>
    <property type="evidence" value="ECO:0007669"/>
    <property type="project" value="UniProtKB-UniRule"/>
</dbReference>
<dbReference type="InterPro" id="IPR026282">
    <property type="entry name" value="MJ1563"/>
</dbReference>
<dbReference type="Proteomes" id="UP000559987">
    <property type="component" value="Unassembled WGS sequence"/>
</dbReference>
<protein>
    <recommendedName>
        <fullName evidence="4">HTH-type transcriptional regulator</fullName>
    </recommendedName>
</protein>
<comment type="similarity">
    <text evidence="4">Belongs to the GbsR family.</text>
</comment>
<keyword evidence="1 4" id="KW-0805">Transcription regulation</keyword>
<keyword evidence="7" id="KW-1185">Reference proteome</keyword>
<evidence type="ECO:0000313" key="7">
    <source>
        <dbReference type="Proteomes" id="UP000559987"/>
    </source>
</evidence>
<dbReference type="InterPro" id="IPR052362">
    <property type="entry name" value="HTH-GbsR_regulator"/>
</dbReference>
<evidence type="ECO:0000256" key="3">
    <source>
        <dbReference type="ARBA" id="ARBA00023163"/>
    </source>
</evidence>
<organism evidence="6 7">
    <name type="scientific">Simiduia aestuariiviva</name>
    <dbReference type="NCBI Taxonomy" id="1510459"/>
    <lineage>
        <taxon>Bacteria</taxon>
        <taxon>Pseudomonadati</taxon>
        <taxon>Pseudomonadota</taxon>
        <taxon>Gammaproteobacteria</taxon>
        <taxon>Cellvibrionales</taxon>
        <taxon>Cellvibrionaceae</taxon>
        <taxon>Simiduia</taxon>
    </lineage>
</organism>
<accession>A0A839UR73</accession>
<dbReference type="InterPro" id="IPR036388">
    <property type="entry name" value="WH-like_DNA-bd_sf"/>
</dbReference>
<name>A0A839UR73_9GAMM</name>
<keyword evidence="2 4" id="KW-0238">DNA-binding</keyword>
<evidence type="ECO:0000259" key="5">
    <source>
        <dbReference type="Pfam" id="PF12802"/>
    </source>
</evidence>
<evidence type="ECO:0000256" key="1">
    <source>
        <dbReference type="ARBA" id="ARBA00023015"/>
    </source>
</evidence>